<dbReference type="InterPro" id="IPR003700">
    <property type="entry name" value="Pantoate_hydroxy_MeTrfase"/>
</dbReference>
<evidence type="ECO:0000313" key="6">
    <source>
        <dbReference type="EMBL" id="EDY16045.1"/>
    </source>
</evidence>
<dbReference type="GO" id="GO:0032259">
    <property type="term" value="P:methylation"/>
    <property type="evidence" value="ECO:0007669"/>
    <property type="project" value="UniProtKB-KW"/>
</dbReference>
<evidence type="ECO:0000256" key="4">
    <source>
        <dbReference type="ARBA" id="ARBA00022655"/>
    </source>
</evidence>
<dbReference type="STRING" id="497964.CfE428DRAFT_6439"/>
<dbReference type="PANTHER" id="PTHR20881:SF0">
    <property type="entry name" value="3-METHYL-2-OXOBUTANOATE HYDROXYMETHYLTRANSFERASE"/>
    <property type="match status" value="1"/>
</dbReference>
<sequence>MLRPRKKYTVYDLRQLKGKRCLTHIHVKSPQEAAAAEQAGVDLMSCSFDSPEAQARLPLLVAAAPNSFLSAATPHGMATPEEAIRVAFRALEVGASSVYCSASPYIVEAMAREGIPVVGHLGMVPRHVTWTGYRAIGKTVDEARELYRRMKALENAGAYAAELEVVPHNLARFLCSQTKLILMSLGSGDGCDTQFLFSDDILGDYEERPPRHAKVYRNFAEENRRLQAERIAAFGEYIADVKEGRFPERCHLVEMEASLLDEVKRSIGGTAP</sequence>
<keyword evidence="5 6" id="KW-0808">Transferase</keyword>
<gene>
    <name evidence="6" type="ORF">CfE428DRAFT_6439</name>
</gene>
<organism evidence="6 7">
    <name type="scientific">Chthoniobacter flavus Ellin428</name>
    <dbReference type="NCBI Taxonomy" id="497964"/>
    <lineage>
        <taxon>Bacteria</taxon>
        <taxon>Pseudomonadati</taxon>
        <taxon>Verrucomicrobiota</taxon>
        <taxon>Spartobacteria</taxon>
        <taxon>Chthoniobacterales</taxon>
        <taxon>Chthoniobacteraceae</taxon>
        <taxon>Chthoniobacter</taxon>
    </lineage>
</organism>
<dbReference type="Gene3D" id="3.20.20.60">
    <property type="entry name" value="Phosphoenolpyruvate-binding domains"/>
    <property type="match status" value="1"/>
</dbReference>
<dbReference type="Proteomes" id="UP000005824">
    <property type="component" value="Unassembled WGS sequence"/>
</dbReference>
<keyword evidence="4" id="KW-0566">Pantothenate biosynthesis</keyword>
<dbReference type="EC" id="2.1.2.11" evidence="3"/>
<dbReference type="GO" id="GO:0000287">
    <property type="term" value="F:magnesium ion binding"/>
    <property type="evidence" value="ECO:0007669"/>
    <property type="project" value="TreeGrafter"/>
</dbReference>
<evidence type="ECO:0000256" key="3">
    <source>
        <dbReference type="ARBA" id="ARBA00012618"/>
    </source>
</evidence>
<keyword evidence="7" id="KW-1185">Reference proteome</keyword>
<dbReference type="RefSeq" id="WP_006983756.1">
    <property type="nucleotide sequence ID" value="NZ_ABVL01000042.1"/>
</dbReference>
<comment type="similarity">
    <text evidence="1">Belongs to the PanB family.</text>
</comment>
<comment type="caution">
    <text evidence="6">The sequence shown here is derived from an EMBL/GenBank/DDBJ whole genome shotgun (WGS) entry which is preliminary data.</text>
</comment>
<dbReference type="InterPro" id="IPR015813">
    <property type="entry name" value="Pyrv/PenolPyrv_kinase-like_dom"/>
</dbReference>
<dbReference type="Pfam" id="PF02548">
    <property type="entry name" value="Pantoate_transf"/>
    <property type="match status" value="1"/>
</dbReference>
<accession>B4DBZ8</accession>
<protein>
    <recommendedName>
        <fullName evidence="3">3-methyl-2-oxobutanoate hydroxymethyltransferase</fullName>
        <ecNumber evidence="3">2.1.2.11</ecNumber>
    </recommendedName>
</protein>
<comment type="subunit">
    <text evidence="2">Homodecamer; pentamer of dimers.</text>
</comment>
<name>B4DBZ8_9BACT</name>
<dbReference type="AlphaFoldDB" id="B4DBZ8"/>
<dbReference type="GO" id="GO:0003864">
    <property type="term" value="F:3-methyl-2-oxobutanoate hydroxymethyltransferase activity"/>
    <property type="evidence" value="ECO:0007669"/>
    <property type="project" value="UniProtKB-EC"/>
</dbReference>
<dbReference type="SUPFAM" id="SSF51621">
    <property type="entry name" value="Phosphoenolpyruvate/pyruvate domain"/>
    <property type="match status" value="1"/>
</dbReference>
<dbReference type="EMBL" id="ABVL01000042">
    <property type="protein sequence ID" value="EDY16045.1"/>
    <property type="molecule type" value="Genomic_DNA"/>
</dbReference>
<reference evidence="6 7" key="1">
    <citation type="journal article" date="2011" name="J. Bacteriol.">
        <title>Genome sequence of Chthoniobacter flavus Ellin428, an aerobic heterotrophic soil bacterium.</title>
        <authorList>
            <person name="Kant R."/>
            <person name="van Passel M.W."/>
            <person name="Palva A."/>
            <person name="Lucas S."/>
            <person name="Lapidus A."/>
            <person name="Glavina Del Rio T."/>
            <person name="Dalin E."/>
            <person name="Tice H."/>
            <person name="Bruce D."/>
            <person name="Goodwin L."/>
            <person name="Pitluck S."/>
            <person name="Larimer F.W."/>
            <person name="Land M.L."/>
            <person name="Hauser L."/>
            <person name="Sangwan P."/>
            <person name="de Vos W.M."/>
            <person name="Janssen P.H."/>
            <person name="Smidt H."/>
        </authorList>
    </citation>
    <scope>NUCLEOTIDE SEQUENCE [LARGE SCALE GENOMIC DNA]</scope>
    <source>
        <strain evidence="6 7">Ellin428</strain>
    </source>
</reference>
<dbReference type="GO" id="GO:0015940">
    <property type="term" value="P:pantothenate biosynthetic process"/>
    <property type="evidence" value="ECO:0007669"/>
    <property type="project" value="UniProtKB-KW"/>
</dbReference>
<dbReference type="eggNOG" id="COG0413">
    <property type="taxonomic scope" value="Bacteria"/>
</dbReference>
<evidence type="ECO:0000256" key="5">
    <source>
        <dbReference type="ARBA" id="ARBA00022679"/>
    </source>
</evidence>
<evidence type="ECO:0000256" key="1">
    <source>
        <dbReference type="ARBA" id="ARBA00008676"/>
    </source>
</evidence>
<dbReference type="PANTHER" id="PTHR20881">
    <property type="entry name" value="3-METHYL-2-OXOBUTANOATE HYDROXYMETHYLTRANSFERASE"/>
    <property type="match status" value="1"/>
</dbReference>
<evidence type="ECO:0000256" key="2">
    <source>
        <dbReference type="ARBA" id="ARBA00011424"/>
    </source>
</evidence>
<proteinExistence type="inferred from homology"/>
<dbReference type="InterPro" id="IPR040442">
    <property type="entry name" value="Pyrv_kinase-like_dom_sf"/>
</dbReference>
<keyword evidence="6" id="KW-0489">Methyltransferase</keyword>
<evidence type="ECO:0000313" key="7">
    <source>
        <dbReference type="Proteomes" id="UP000005824"/>
    </source>
</evidence>
<dbReference type="GO" id="GO:0008168">
    <property type="term" value="F:methyltransferase activity"/>
    <property type="evidence" value="ECO:0007669"/>
    <property type="project" value="UniProtKB-KW"/>
</dbReference>
<dbReference type="InParanoid" id="B4DBZ8"/>